<keyword evidence="4" id="KW-1185">Reference proteome</keyword>
<dbReference type="InterPro" id="IPR019949">
    <property type="entry name" value="CmoO-like"/>
</dbReference>
<evidence type="ECO:0000259" key="2">
    <source>
        <dbReference type="Pfam" id="PF00296"/>
    </source>
</evidence>
<dbReference type="Proteomes" id="UP001501459">
    <property type="component" value="Unassembled WGS sequence"/>
</dbReference>
<gene>
    <name evidence="3" type="ORF">GCM10008983_17350</name>
</gene>
<dbReference type="Pfam" id="PF00296">
    <property type="entry name" value="Bac_luciferase"/>
    <property type="match status" value="1"/>
</dbReference>
<evidence type="ECO:0000256" key="1">
    <source>
        <dbReference type="ARBA" id="ARBA00007789"/>
    </source>
</evidence>
<comment type="similarity">
    <text evidence="1">To bacterial alkanal monooxygenase alpha and beta chains.</text>
</comment>
<dbReference type="EMBL" id="BAAADM010000043">
    <property type="protein sequence ID" value="GAA0440804.1"/>
    <property type="molecule type" value="Genomic_DNA"/>
</dbReference>
<accession>A0ABP3J3X1</accession>
<dbReference type="Gene3D" id="3.20.20.30">
    <property type="entry name" value="Luciferase-like domain"/>
    <property type="match status" value="1"/>
</dbReference>
<dbReference type="NCBIfam" id="TIGR03558">
    <property type="entry name" value="oxido_grp_1"/>
    <property type="match status" value="1"/>
</dbReference>
<protein>
    <submittedName>
        <fullName evidence="3">LLM class flavin-dependent oxidoreductase</fullName>
    </submittedName>
</protein>
<name>A0ABP3J3X1_9BACI</name>
<organism evidence="3 4">
    <name type="scientific">Lentibacillus halophilus</name>
    <dbReference type="NCBI Taxonomy" id="295065"/>
    <lineage>
        <taxon>Bacteria</taxon>
        <taxon>Bacillati</taxon>
        <taxon>Bacillota</taxon>
        <taxon>Bacilli</taxon>
        <taxon>Bacillales</taxon>
        <taxon>Bacillaceae</taxon>
        <taxon>Lentibacillus</taxon>
    </lineage>
</organism>
<proteinExistence type="predicted"/>
<dbReference type="InterPro" id="IPR011251">
    <property type="entry name" value="Luciferase-like_dom"/>
</dbReference>
<reference evidence="4" key="1">
    <citation type="journal article" date="2019" name="Int. J. Syst. Evol. Microbiol.">
        <title>The Global Catalogue of Microorganisms (GCM) 10K type strain sequencing project: providing services to taxonomists for standard genome sequencing and annotation.</title>
        <authorList>
            <consortium name="The Broad Institute Genomics Platform"/>
            <consortium name="The Broad Institute Genome Sequencing Center for Infectious Disease"/>
            <person name="Wu L."/>
            <person name="Ma J."/>
        </authorList>
    </citation>
    <scope>NUCLEOTIDE SEQUENCE [LARGE SCALE GENOMIC DNA]</scope>
    <source>
        <strain evidence="4">JCM 12149</strain>
    </source>
</reference>
<evidence type="ECO:0000313" key="3">
    <source>
        <dbReference type="EMBL" id="GAA0440804.1"/>
    </source>
</evidence>
<comment type="caution">
    <text evidence="3">The sequence shown here is derived from an EMBL/GenBank/DDBJ whole genome shotgun (WGS) entry which is preliminary data.</text>
</comment>
<feature type="domain" description="Luciferase-like" evidence="2">
    <location>
        <begin position="1"/>
        <end position="297"/>
    </location>
</feature>
<dbReference type="SUPFAM" id="SSF51679">
    <property type="entry name" value="Bacterial luciferase-like"/>
    <property type="match status" value="1"/>
</dbReference>
<sequence length="331" mass="37003">MKLSVLDQSPISRGDDAETALNHTVKLAQITEDLGYTRYWVAEHHNTNGLASVSPEILITRIASCTTTIRVGSGGVLLPQYSPYKVAENFKMLEAMFPGRIDLGIGRSPGGSHDTRMAIMDGFNRSMTEFPRQLRELQGFLHNSLPKDHPYRLVKAAPRTATVPPMWVLGLSERGAANAGELGAGFMFGHFINPDKGETAMDAYQDQFQPSPDFDKPARAVCIFVVCADTEEDAKELAISQDKWLINVGKGSDLKVPSIEEVNKRTYRDEELDIIRQNRRRAVIGTPEQVKAELERLSDVYQTDEFMIITNIYDFDAKVRSYELLADAFDL</sequence>
<dbReference type="InterPro" id="IPR036661">
    <property type="entry name" value="Luciferase-like_sf"/>
</dbReference>
<dbReference type="CDD" id="cd00347">
    <property type="entry name" value="Flavin_utilizing_monoxygenases"/>
    <property type="match status" value="1"/>
</dbReference>
<dbReference type="InterPro" id="IPR050766">
    <property type="entry name" value="Bact_Lucif_Oxidored"/>
</dbReference>
<dbReference type="PANTHER" id="PTHR30137">
    <property type="entry name" value="LUCIFERASE-LIKE MONOOXYGENASE"/>
    <property type="match status" value="1"/>
</dbReference>
<dbReference type="PANTHER" id="PTHR30137:SF19">
    <property type="entry name" value="LUCIFERASE-LIKE MONOOXYGENASE"/>
    <property type="match status" value="1"/>
</dbReference>
<evidence type="ECO:0000313" key="4">
    <source>
        <dbReference type="Proteomes" id="UP001501459"/>
    </source>
</evidence>